<comment type="caution">
    <text evidence="1">The sequence shown here is derived from an EMBL/GenBank/DDBJ whole genome shotgun (WGS) entry which is preliminary data.</text>
</comment>
<dbReference type="OrthoDB" id="3093812at2759"/>
<evidence type="ECO:0000313" key="2">
    <source>
        <dbReference type="Proteomes" id="UP000807025"/>
    </source>
</evidence>
<organism evidence="1 2">
    <name type="scientific">Pleurotus eryngii</name>
    <name type="common">Boletus of the steppes</name>
    <dbReference type="NCBI Taxonomy" id="5323"/>
    <lineage>
        <taxon>Eukaryota</taxon>
        <taxon>Fungi</taxon>
        <taxon>Dikarya</taxon>
        <taxon>Basidiomycota</taxon>
        <taxon>Agaricomycotina</taxon>
        <taxon>Agaricomycetes</taxon>
        <taxon>Agaricomycetidae</taxon>
        <taxon>Agaricales</taxon>
        <taxon>Pleurotineae</taxon>
        <taxon>Pleurotaceae</taxon>
        <taxon>Pleurotus</taxon>
    </lineage>
</organism>
<accession>A0A9P5ZM16</accession>
<dbReference type="EMBL" id="MU154646">
    <property type="protein sequence ID" value="KAF9490264.1"/>
    <property type="molecule type" value="Genomic_DNA"/>
</dbReference>
<dbReference type="AlphaFoldDB" id="A0A9P5ZM16"/>
<gene>
    <name evidence="1" type="ORF">BDN71DRAFT_204306</name>
</gene>
<name>A0A9P5ZM16_PLEER</name>
<evidence type="ECO:0000313" key="1">
    <source>
        <dbReference type="EMBL" id="KAF9490264.1"/>
    </source>
</evidence>
<sequence>MLSEFSNPTYEPSTGLLIVIAARLHMISSKLTEARTPTPPIVEDEQSACDFVEHALREQVPFAVDTLDSDNHYDKTIQNNLPEQSFQCGAWILHERLRHKKLEVHISGTCDKIVFRQGKLEGKDGYLVVTSHICNVEALVLVKISSSAREPTTRIPVKYLSPKYSDFPIGTRVVIIGGEMQDGHSRDNETWIGSYGVVAPCAYDLHPECRMVCIAPSGPYAYFLVDSLCPSGGKAEWHGYIY</sequence>
<keyword evidence="2" id="KW-1185">Reference proteome</keyword>
<protein>
    <submittedName>
        <fullName evidence="1">Uncharacterized protein</fullName>
    </submittedName>
</protein>
<proteinExistence type="predicted"/>
<dbReference type="Proteomes" id="UP000807025">
    <property type="component" value="Unassembled WGS sequence"/>
</dbReference>
<reference evidence="1" key="1">
    <citation type="submission" date="2020-11" db="EMBL/GenBank/DDBJ databases">
        <authorList>
            <consortium name="DOE Joint Genome Institute"/>
            <person name="Ahrendt S."/>
            <person name="Riley R."/>
            <person name="Andreopoulos W."/>
            <person name="Labutti K."/>
            <person name="Pangilinan J."/>
            <person name="Ruiz-Duenas F.J."/>
            <person name="Barrasa J.M."/>
            <person name="Sanchez-Garcia M."/>
            <person name="Camarero S."/>
            <person name="Miyauchi S."/>
            <person name="Serrano A."/>
            <person name="Linde D."/>
            <person name="Babiker R."/>
            <person name="Drula E."/>
            <person name="Ayuso-Fernandez I."/>
            <person name="Pacheco R."/>
            <person name="Padilla G."/>
            <person name="Ferreira P."/>
            <person name="Barriuso J."/>
            <person name="Kellner H."/>
            <person name="Castanera R."/>
            <person name="Alfaro M."/>
            <person name="Ramirez L."/>
            <person name="Pisabarro A.G."/>
            <person name="Kuo A."/>
            <person name="Tritt A."/>
            <person name="Lipzen A."/>
            <person name="He G."/>
            <person name="Yan M."/>
            <person name="Ng V."/>
            <person name="Cullen D."/>
            <person name="Martin F."/>
            <person name="Rosso M.-N."/>
            <person name="Henrissat B."/>
            <person name="Hibbett D."/>
            <person name="Martinez A.T."/>
            <person name="Grigoriev I.V."/>
        </authorList>
    </citation>
    <scope>NUCLEOTIDE SEQUENCE</scope>
    <source>
        <strain evidence="1">ATCC 90797</strain>
    </source>
</reference>